<keyword evidence="5 7" id="KW-1133">Transmembrane helix</keyword>
<evidence type="ECO:0000256" key="7">
    <source>
        <dbReference type="SAM" id="Phobius"/>
    </source>
</evidence>
<keyword evidence="4 7" id="KW-0812">Transmembrane</keyword>
<dbReference type="GO" id="GO:0000139">
    <property type="term" value="C:Golgi membrane"/>
    <property type="evidence" value="ECO:0007669"/>
    <property type="project" value="TreeGrafter"/>
</dbReference>
<dbReference type="OrthoDB" id="999962at2759"/>
<reference evidence="9" key="1">
    <citation type="submission" date="2011-07" db="EMBL/GenBank/DDBJ databases">
        <authorList>
            <consortium name="Caenorhabditis brenneri Sequencing and Analysis Consortium"/>
            <person name="Wilson R.K."/>
        </authorList>
    </citation>
    <scope>NUCLEOTIDE SEQUENCE [LARGE SCALE GENOMIC DNA]</scope>
    <source>
        <strain evidence="9">PB2801</strain>
    </source>
</reference>
<dbReference type="Proteomes" id="UP000008068">
    <property type="component" value="Unassembled WGS sequence"/>
</dbReference>
<evidence type="ECO:0000256" key="5">
    <source>
        <dbReference type="ARBA" id="ARBA00022989"/>
    </source>
</evidence>
<dbReference type="PANTHER" id="PTHR10778">
    <property type="entry name" value="SOLUTE CARRIER FAMILY 35 MEMBER B"/>
    <property type="match status" value="1"/>
</dbReference>
<dbReference type="InParanoid" id="G0P693"/>
<dbReference type="InterPro" id="IPR013657">
    <property type="entry name" value="SCL35B1-4/HUT1"/>
</dbReference>
<dbReference type="GO" id="GO:0005464">
    <property type="term" value="F:UDP-xylose transmembrane transporter activity"/>
    <property type="evidence" value="ECO:0007669"/>
    <property type="project" value="TreeGrafter"/>
</dbReference>
<dbReference type="EMBL" id="GL380095">
    <property type="protein sequence ID" value="EGT46224.1"/>
    <property type="molecule type" value="Genomic_DNA"/>
</dbReference>
<organism evidence="9">
    <name type="scientific">Caenorhabditis brenneri</name>
    <name type="common">Nematode worm</name>
    <dbReference type="NCBI Taxonomy" id="135651"/>
    <lineage>
        <taxon>Eukaryota</taxon>
        <taxon>Metazoa</taxon>
        <taxon>Ecdysozoa</taxon>
        <taxon>Nematoda</taxon>
        <taxon>Chromadorea</taxon>
        <taxon>Rhabditida</taxon>
        <taxon>Rhabditina</taxon>
        <taxon>Rhabditomorpha</taxon>
        <taxon>Rhabditoidea</taxon>
        <taxon>Rhabditidae</taxon>
        <taxon>Peloderinae</taxon>
        <taxon>Caenorhabditis</taxon>
    </lineage>
</organism>
<dbReference type="FunCoup" id="G0P693">
    <property type="interactions" value="1"/>
</dbReference>
<feature type="transmembrane region" description="Helical" evidence="7">
    <location>
        <begin position="198"/>
        <end position="220"/>
    </location>
</feature>
<evidence type="ECO:0000256" key="3">
    <source>
        <dbReference type="ARBA" id="ARBA00022448"/>
    </source>
</evidence>
<dbReference type="PANTHER" id="PTHR10778:SF16">
    <property type="entry name" value="UAA TRANSPORTER"/>
    <property type="match status" value="1"/>
</dbReference>
<evidence type="ECO:0000256" key="6">
    <source>
        <dbReference type="ARBA" id="ARBA00023136"/>
    </source>
</evidence>
<name>G0P693_CAEBE</name>
<dbReference type="Pfam" id="PF08449">
    <property type="entry name" value="UAA"/>
    <property type="match status" value="1"/>
</dbReference>
<dbReference type="GO" id="GO:0005462">
    <property type="term" value="F:UDP-N-acetylglucosamine transmembrane transporter activity"/>
    <property type="evidence" value="ECO:0007669"/>
    <property type="project" value="TreeGrafter"/>
</dbReference>
<keyword evidence="9" id="KW-1185">Reference proteome</keyword>
<evidence type="ECO:0000256" key="4">
    <source>
        <dbReference type="ARBA" id="ARBA00022692"/>
    </source>
</evidence>
<feature type="transmembrane region" description="Helical" evidence="7">
    <location>
        <begin position="34"/>
        <end position="53"/>
    </location>
</feature>
<protein>
    <submittedName>
        <fullName evidence="8">Uncharacterized protein</fullName>
    </submittedName>
</protein>
<keyword evidence="6 7" id="KW-0472">Membrane</keyword>
<keyword evidence="3" id="KW-0813">Transport</keyword>
<dbReference type="OMA" id="GPCWKEG"/>
<gene>
    <name evidence="8" type="ORF">CAEBREN_15485</name>
</gene>
<dbReference type="STRING" id="135651.G0P693"/>
<dbReference type="AlphaFoldDB" id="G0P693"/>
<sequence length="318" mass="35685">MALAVISTTLFGCVGCQAGIEYLQTYVKNSLNLITFASFIFTAIYGLVFHSKFFTVPNRIPLRSYAKIVLIFFTVNMANNLALKFAIYFPLFIIFKSGTLLTNMTMGYFIRSYRYNLKQVMAVVVVTAGIVIFTLASYEPGADNMRSGIDSMSWSIPVPPFIVGVALLSFSLILSAYLGLYQETFYQKHGKHNEEMMFYVHFLSIPAFAFVGNEMMPAFHAANATPSFVVAGIDTIIPSAWVYIFGICLFQFGCTKGVYMLSAVTTSLNVTMVLTLRKFFSLLISFFVFENAFNMFHTLGAAFVFIGTFLFSVSFRRY</sequence>
<proteinExistence type="inferred from homology"/>
<accession>G0P693</accession>
<feature type="transmembrane region" description="Helical" evidence="7">
    <location>
        <begin position="88"/>
        <end position="108"/>
    </location>
</feature>
<dbReference type="HOGENOM" id="CLU_033007_1_0_1"/>
<comment type="similarity">
    <text evidence="2">Belongs to the nucleotide-sugar transporter family. SLC35B subfamily.</text>
</comment>
<feature type="transmembrane region" description="Helical" evidence="7">
    <location>
        <begin position="158"/>
        <end position="178"/>
    </location>
</feature>
<evidence type="ECO:0000313" key="9">
    <source>
        <dbReference type="Proteomes" id="UP000008068"/>
    </source>
</evidence>
<comment type="subcellular location">
    <subcellularLocation>
        <location evidence="1">Membrane</location>
        <topology evidence="1">Multi-pass membrane protein</topology>
    </subcellularLocation>
</comment>
<feature type="transmembrane region" description="Helical" evidence="7">
    <location>
        <begin position="120"/>
        <end position="138"/>
    </location>
</feature>
<evidence type="ECO:0000256" key="1">
    <source>
        <dbReference type="ARBA" id="ARBA00004141"/>
    </source>
</evidence>
<feature type="transmembrane region" description="Helical" evidence="7">
    <location>
        <begin position="295"/>
        <end position="315"/>
    </location>
</feature>
<dbReference type="GO" id="GO:0005789">
    <property type="term" value="C:endoplasmic reticulum membrane"/>
    <property type="evidence" value="ECO:0007669"/>
    <property type="project" value="TreeGrafter"/>
</dbReference>
<evidence type="ECO:0000256" key="2">
    <source>
        <dbReference type="ARBA" id="ARBA00010694"/>
    </source>
</evidence>
<dbReference type="eggNOG" id="KOG1583">
    <property type="taxonomic scope" value="Eukaryota"/>
</dbReference>
<evidence type="ECO:0000313" key="8">
    <source>
        <dbReference type="EMBL" id="EGT46224.1"/>
    </source>
</evidence>